<dbReference type="GO" id="GO:0006313">
    <property type="term" value="P:DNA transposition"/>
    <property type="evidence" value="ECO:0007669"/>
    <property type="project" value="InterPro"/>
</dbReference>
<dbReference type="InterPro" id="IPR002514">
    <property type="entry name" value="Transposase_8"/>
</dbReference>
<dbReference type="Gene3D" id="1.10.10.10">
    <property type="entry name" value="Winged helix-like DNA-binding domain superfamily/Winged helix DNA-binding domain"/>
    <property type="match status" value="1"/>
</dbReference>
<dbReference type="Proteomes" id="UP000251995">
    <property type="component" value="Chromosome"/>
</dbReference>
<dbReference type="InterPro" id="IPR009057">
    <property type="entry name" value="Homeodomain-like_sf"/>
</dbReference>
<dbReference type="GO" id="GO:0004803">
    <property type="term" value="F:transposase activity"/>
    <property type="evidence" value="ECO:0007669"/>
    <property type="project" value="InterPro"/>
</dbReference>
<dbReference type="KEGG" id="acij:JS278_02938"/>
<keyword evidence="3" id="KW-1185">Reference proteome</keyword>
<name>A0A344USB3_9ACTN</name>
<dbReference type="AlphaFoldDB" id="A0A344USB3"/>
<dbReference type="InterPro" id="IPR036388">
    <property type="entry name" value="WH-like_DNA-bd_sf"/>
</dbReference>
<reference evidence="1 3" key="1">
    <citation type="submission" date="2017-12" db="EMBL/GenBank/DDBJ databases">
        <title>The whole genome sequence of the Acidipropionibacterium virtanenii sp. nov. type strain JS278.</title>
        <authorList>
            <person name="Laine P."/>
            <person name="Deptula P."/>
            <person name="Varmanen P."/>
            <person name="Auvinen P."/>
        </authorList>
    </citation>
    <scope>NUCLEOTIDE SEQUENCE [LARGE SCALE GENOMIC DNA]</scope>
    <source>
        <strain evidence="1 3">JS278</strain>
    </source>
</reference>
<evidence type="ECO:0000313" key="3">
    <source>
        <dbReference type="Proteomes" id="UP000251995"/>
    </source>
</evidence>
<organism evidence="1 3">
    <name type="scientific">Acidipropionibacterium virtanenii</name>
    <dbReference type="NCBI Taxonomy" id="2057246"/>
    <lineage>
        <taxon>Bacteria</taxon>
        <taxon>Bacillati</taxon>
        <taxon>Actinomycetota</taxon>
        <taxon>Actinomycetes</taxon>
        <taxon>Propionibacteriales</taxon>
        <taxon>Propionibacteriaceae</taxon>
        <taxon>Acidipropionibacterium</taxon>
    </lineage>
</organism>
<dbReference type="Pfam" id="PF01527">
    <property type="entry name" value="HTH_Tnp_1"/>
    <property type="match status" value="1"/>
</dbReference>
<dbReference type="GO" id="GO:0003677">
    <property type="term" value="F:DNA binding"/>
    <property type="evidence" value="ECO:0007669"/>
    <property type="project" value="InterPro"/>
</dbReference>
<dbReference type="SUPFAM" id="SSF46689">
    <property type="entry name" value="Homeodomain-like"/>
    <property type="match status" value="1"/>
</dbReference>
<proteinExistence type="predicted"/>
<evidence type="ECO:0000313" key="1">
    <source>
        <dbReference type="EMBL" id="AXE38161.1"/>
    </source>
</evidence>
<dbReference type="EMBL" id="CP025198">
    <property type="protein sequence ID" value="AXE38161.1"/>
    <property type="molecule type" value="Genomic_DNA"/>
</dbReference>
<protein>
    <submittedName>
        <fullName evidence="1">Insertion element IS6110 uncharacterized 12.0 kDa protein</fullName>
    </submittedName>
</protein>
<dbReference type="EMBL" id="CP025198">
    <property type="protein sequence ID" value="AXE40072.1"/>
    <property type="molecule type" value="Genomic_DNA"/>
</dbReference>
<evidence type="ECO:0000313" key="2">
    <source>
        <dbReference type="EMBL" id="AXE40072.1"/>
    </source>
</evidence>
<gene>
    <name evidence="1" type="ORF">JS278_00978</name>
    <name evidence="2" type="ORF">JS278_02938</name>
</gene>
<accession>A0A344USB3</accession>
<sequence>MAAPRKYPAELKERATRLAIDARKDPATRAGAYRRVGEQLGVHPEALRTWVKQAETDEGLRPGRTTDDAARIMELEREVRELRRANTILKQASAFFAAELDRPSR</sequence>
<dbReference type="KEGG" id="acij:JS278_00978"/>